<sequence length="719" mass="78366">MANKEAGVTVSMEVEDDGIALITIRNPPVNALSLSVIAGLREKYGEAMRRDDVKAIVLTGADGKFCGGLDISFLQEVQKTGNVSLLPNVSFDLVVNTIEDGKKPSVAAIQGFALGGGLELAMGCSARIAAPRAELGLPELKLGIIPGSGGTQRLPRLVGVSKAIDMMLSSKTITSEEGAELGVIDSIASPDELLTASRQWALDIVEGRRPHINSLHKSDKLVAAHDLDDIFQKARQNAQAKFPNEPHYGACLDVIEEGIISGPNSGLLKEDKVFKELLLSNTARGLLHVFFSERATSKVPAVTDSGFKARKIEKVAVIGGGLMGSGIATALVVNNIHVILKEINSEYLRQGLRSIEANLQGLLLRGELEEDKMKKALSLLQGALDYEEFKNVDMVIEAVNEDISLKQSIFEELEKVCSSNCILASNTSTIDLNVIGERTTGQDRIVGAHLFSPAHVMPLMEIVRTERTSPKVVFDVMRFAKIIKKVPIVVKNCTCFAANRLFLPYLQAADMLANLGVDIFRIDQVICEFGMRIGPFQVQDVTGYDVYLAAMKEFSAAYSERTFLSPLVQLMQESGRAGKKNGKGYYVYERGSRPKPDASVQQILEQTRELTRIVADGQPISLTDQDIVEMIFFPVVNEACHLVDGGVVVRASDIDIASVHGMKFPSYYGGILFWADSLGPDYICSRLTNWFKAYGNFFKPSKYLEERARKGILLGASST</sequence>
<evidence type="ECO:0000256" key="17">
    <source>
        <dbReference type="ARBA" id="ARBA00023717"/>
    </source>
</evidence>
<comment type="subcellular location">
    <subcellularLocation>
        <location evidence="3">Peroxisome</location>
    </subcellularLocation>
</comment>
<dbReference type="Pfam" id="PF00725">
    <property type="entry name" value="3HCDH"/>
    <property type="match status" value="1"/>
</dbReference>
<keyword evidence="8" id="KW-0560">Oxidoreductase</keyword>
<evidence type="ECO:0000256" key="12">
    <source>
        <dbReference type="ARBA" id="ARBA00023235"/>
    </source>
</evidence>
<dbReference type="GO" id="GO:0005777">
    <property type="term" value="C:peroxisome"/>
    <property type="evidence" value="ECO:0007669"/>
    <property type="project" value="UniProtKB-SubCell"/>
</dbReference>
<comment type="catalytic activity">
    <reaction evidence="1">
        <text>a (3Z)-enoyl-CoA = a 4-saturated (2E)-enoyl-CoA</text>
        <dbReference type="Rhea" id="RHEA:45900"/>
        <dbReference type="ChEBI" id="CHEBI:85097"/>
        <dbReference type="ChEBI" id="CHEBI:85489"/>
        <dbReference type="EC" id="5.3.3.8"/>
    </reaction>
</comment>
<evidence type="ECO:0000256" key="14">
    <source>
        <dbReference type="ARBA" id="ARBA00023268"/>
    </source>
</evidence>
<evidence type="ECO:0000256" key="10">
    <source>
        <dbReference type="ARBA" id="ARBA00023098"/>
    </source>
</evidence>
<evidence type="ECO:0000313" key="20">
    <source>
        <dbReference type="Proteomes" id="UP001652660"/>
    </source>
</evidence>
<dbReference type="InterPro" id="IPR008927">
    <property type="entry name" value="6-PGluconate_DH-like_C_sf"/>
</dbReference>
<dbReference type="PANTHER" id="PTHR23309">
    <property type="entry name" value="3-HYDROXYACYL-COA DEHYROGENASE"/>
    <property type="match status" value="1"/>
</dbReference>
<keyword evidence="13" id="KW-0456">Lyase</keyword>
<keyword evidence="7" id="KW-0276">Fatty acid metabolism</keyword>
<dbReference type="GO" id="GO:0006635">
    <property type="term" value="P:fatty acid beta-oxidation"/>
    <property type="evidence" value="ECO:0007669"/>
    <property type="project" value="UniProtKB-UniPathway"/>
</dbReference>
<dbReference type="GO" id="GO:0004300">
    <property type="term" value="F:enoyl-CoA hydratase activity"/>
    <property type="evidence" value="ECO:0007669"/>
    <property type="project" value="UniProtKB-EC"/>
</dbReference>
<dbReference type="FunFam" id="3.40.50.720:FF:000009">
    <property type="entry name" value="Fatty oxidation complex, alpha subunit"/>
    <property type="match status" value="1"/>
</dbReference>
<dbReference type="GO" id="GO:0070403">
    <property type="term" value="F:NAD+ binding"/>
    <property type="evidence" value="ECO:0007669"/>
    <property type="project" value="InterPro"/>
</dbReference>
<comment type="catalytic activity">
    <reaction evidence="17">
        <text>a 4-saturated-(3S)-3-hydroxyacyl-CoA = a (3E)-enoyl-CoA + H2O</text>
        <dbReference type="Rhea" id="RHEA:20724"/>
        <dbReference type="ChEBI" id="CHEBI:15377"/>
        <dbReference type="ChEBI" id="CHEBI:58521"/>
        <dbReference type="ChEBI" id="CHEBI:137480"/>
        <dbReference type="EC" id="4.2.1.17"/>
    </reaction>
</comment>
<evidence type="ECO:0000256" key="1">
    <source>
        <dbReference type="ARBA" id="ARBA00000452"/>
    </source>
</evidence>
<evidence type="ECO:0000256" key="5">
    <source>
        <dbReference type="ARBA" id="ARBA00007005"/>
    </source>
</evidence>
<keyword evidence="11" id="KW-0576">Peroxisome</keyword>
<evidence type="ECO:0000256" key="11">
    <source>
        <dbReference type="ARBA" id="ARBA00023140"/>
    </source>
</evidence>
<dbReference type="SUPFAM" id="SSF52096">
    <property type="entry name" value="ClpP/crotonase"/>
    <property type="match status" value="1"/>
</dbReference>
<keyword evidence="12" id="KW-0413">Isomerase</keyword>
<comment type="catalytic activity">
    <reaction evidence="2">
        <text>a (3E)-enoyl-CoA = a 4-saturated (2E)-enoyl-CoA</text>
        <dbReference type="Rhea" id="RHEA:45228"/>
        <dbReference type="ChEBI" id="CHEBI:58521"/>
        <dbReference type="ChEBI" id="CHEBI:85097"/>
        <dbReference type="EC" id="5.3.3.8"/>
    </reaction>
</comment>
<dbReference type="Gene3D" id="3.40.50.720">
    <property type="entry name" value="NAD(P)-binding Rossmann-like Domain"/>
    <property type="match status" value="1"/>
</dbReference>
<dbReference type="GO" id="GO:0004165">
    <property type="term" value="F:delta(3)-delta(2)-enoyl-CoA isomerase activity"/>
    <property type="evidence" value="ECO:0007669"/>
    <property type="project" value="UniProtKB-EC"/>
</dbReference>
<dbReference type="GeneID" id="113702934"/>
<evidence type="ECO:0000259" key="19">
    <source>
        <dbReference type="Pfam" id="PF02737"/>
    </source>
</evidence>
<dbReference type="InterPro" id="IPR006108">
    <property type="entry name" value="3HC_DH_C"/>
</dbReference>
<feature type="domain" description="3-hydroxyacyl-CoA dehydrogenase C-terminal" evidence="18">
    <location>
        <begin position="496"/>
        <end position="588"/>
    </location>
</feature>
<dbReference type="RefSeq" id="XP_027079921.1">
    <property type="nucleotide sequence ID" value="XM_027224120.2"/>
</dbReference>
<keyword evidence="20" id="KW-1185">Reference proteome</keyword>
<dbReference type="InterPro" id="IPR036291">
    <property type="entry name" value="NAD(P)-bd_dom_sf"/>
</dbReference>
<proteinExistence type="inferred from homology"/>
<name>A0A6P6TQM4_COFAR</name>
<evidence type="ECO:0000256" key="9">
    <source>
        <dbReference type="ARBA" id="ARBA00023027"/>
    </source>
</evidence>
<reference evidence="21" key="2">
    <citation type="submission" date="2025-08" db="UniProtKB">
        <authorList>
            <consortium name="RefSeq"/>
        </authorList>
    </citation>
    <scope>IDENTIFICATION</scope>
    <source>
        <tissue evidence="21">Leaves</tissue>
    </source>
</reference>
<keyword evidence="14" id="KW-0511">Multifunctional enzyme</keyword>
<evidence type="ECO:0000256" key="8">
    <source>
        <dbReference type="ARBA" id="ARBA00023002"/>
    </source>
</evidence>
<dbReference type="InterPro" id="IPR006176">
    <property type="entry name" value="3-OHacyl-CoA_DH_NAD-bd"/>
</dbReference>
<feature type="domain" description="3-hydroxyacyl-CoA dehydrogenase NAD binding" evidence="19">
    <location>
        <begin position="314"/>
        <end position="493"/>
    </location>
</feature>
<dbReference type="AlphaFoldDB" id="A0A6P6TQM4"/>
<dbReference type="GO" id="GO:0008692">
    <property type="term" value="F:3-hydroxybutyryl-CoA epimerase activity"/>
    <property type="evidence" value="ECO:0007669"/>
    <property type="project" value="UniProtKB-EC"/>
</dbReference>
<dbReference type="FunFam" id="1.10.1040.50:FF:000004">
    <property type="entry name" value="Peroxisomal fatty acid beta-oxidation multifunctional protein"/>
    <property type="match status" value="1"/>
</dbReference>
<dbReference type="PANTHER" id="PTHR23309:SF34">
    <property type="entry name" value="PEROXISOMAL FATTY ACID BETA-OXIDATION MULTIFUNCTIONAL PROTEIN AIM1-LIKE"/>
    <property type="match status" value="1"/>
</dbReference>
<comment type="similarity">
    <text evidence="5">In the central section; belongs to the 3-hydroxyacyl-CoA dehydrogenase family.</text>
</comment>
<dbReference type="Pfam" id="PF02737">
    <property type="entry name" value="3HCDH_N"/>
    <property type="match status" value="1"/>
</dbReference>
<dbReference type="Proteomes" id="UP001652660">
    <property type="component" value="Chromosome 8e"/>
</dbReference>
<comment type="similarity">
    <text evidence="6">In the N-terminal section; belongs to the enoyl-CoA hydratase/isomerase family.</text>
</comment>
<evidence type="ECO:0000259" key="18">
    <source>
        <dbReference type="Pfam" id="PF00725"/>
    </source>
</evidence>
<evidence type="ECO:0000256" key="7">
    <source>
        <dbReference type="ARBA" id="ARBA00022832"/>
    </source>
</evidence>
<dbReference type="OrthoDB" id="2018133at2759"/>
<evidence type="ECO:0000256" key="2">
    <source>
        <dbReference type="ARBA" id="ARBA00000765"/>
    </source>
</evidence>
<dbReference type="InterPro" id="IPR029045">
    <property type="entry name" value="ClpP/crotonase-like_dom_sf"/>
</dbReference>
<dbReference type="UniPathway" id="UPA00659"/>
<evidence type="ECO:0000256" key="6">
    <source>
        <dbReference type="ARBA" id="ARBA00008750"/>
    </source>
</evidence>
<accession>A0A6P6TQM4</accession>
<dbReference type="Gene3D" id="3.90.226.10">
    <property type="entry name" value="2-enoyl-CoA Hydratase, Chain A, domain 1"/>
    <property type="match status" value="1"/>
</dbReference>
<dbReference type="SUPFAM" id="SSF48179">
    <property type="entry name" value="6-phosphogluconate dehydrogenase C-terminal domain-like"/>
    <property type="match status" value="2"/>
</dbReference>
<dbReference type="FunFam" id="3.90.226.10:FF:000025">
    <property type="entry name" value="Peroxisomal fatty acid beta-oxidation multifunctional protein"/>
    <property type="match status" value="1"/>
</dbReference>
<evidence type="ECO:0000313" key="21">
    <source>
        <dbReference type="RefSeq" id="XP_027079921.1"/>
    </source>
</evidence>
<evidence type="ECO:0000256" key="13">
    <source>
        <dbReference type="ARBA" id="ARBA00023239"/>
    </source>
</evidence>
<reference evidence="20" key="1">
    <citation type="journal article" date="2025" name="Foods">
        <title>Unveiling the Microbial Signatures of Arabica Coffee Cherries: Insights into Ripeness Specific Diversity, Functional Traits, and Implications for Quality and Safety.</title>
        <authorList>
            <consortium name="RefSeq"/>
            <person name="Tenea G.N."/>
            <person name="Cifuentes V."/>
            <person name="Reyes P."/>
            <person name="Cevallos-Vallejos M."/>
        </authorList>
    </citation>
    <scope>NUCLEOTIDE SEQUENCE [LARGE SCALE GENOMIC DNA]</scope>
</reference>
<dbReference type="GO" id="GO:0003857">
    <property type="term" value="F:(3S)-3-hydroxyacyl-CoA dehydrogenase (NAD+) activity"/>
    <property type="evidence" value="ECO:0007669"/>
    <property type="project" value="TreeGrafter"/>
</dbReference>
<organism evidence="20 21">
    <name type="scientific">Coffea arabica</name>
    <name type="common">Arabian coffee</name>
    <dbReference type="NCBI Taxonomy" id="13443"/>
    <lineage>
        <taxon>Eukaryota</taxon>
        <taxon>Viridiplantae</taxon>
        <taxon>Streptophyta</taxon>
        <taxon>Embryophyta</taxon>
        <taxon>Tracheophyta</taxon>
        <taxon>Spermatophyta</taxon>
        <taxon>Magnoliopsida</taxon>
        <taxon>eudicotyledons</taxon>
        <taxon>Gunneridae</taxon>
        <taxon>Pentapetalae</taxon>
        <taxon>asterids</taxon>
        <taxon>lamiids</taxon>
        <taxon>Gentianales</taxon>
        <taxon>Rubiaceae</taxon>
        <taxon>Ixoroideae</taxon>
        <taxon>Gardenieae complex</taxon>
        <taxon>Bertiereae - Coffeeae clade</taxon>
        <taxon>Coffeeae</taxon>
        <taxon>Coffea</taxon>
    </lineage>
</organism>
<comment type="catalytic activity">
    <reaction evidence="15">
        <text>(3S)-3-hydroxybutanoyl-CoA = (3R)-3-hydroxybutanoyl-CoA</text>
        <dbReference type="Rhea" id="RHEA:21760"/>
        <dbReference type="ChEBI" id="CHEBI:57315"/>
        <dbReference type="ChEBI" id="CHEBI:57316"/>
        <dbReference type="EC" id="5.1.2.3"/>
    </reaction>
</comment>
<comment type="pathway">
    <text evidence="4">Lipid metabolism; fatty acid beta-oxidation.</text>
</comment>
<evidence type="ECO:0000256" key="15">
    <source>
        <dbReference type="ARBA" id="ARBA00023701"/>
    </source>
</evidence>
<comment type="catalytic activity">
    <reaction evidence="16">
        <text>a (3S)-3-hydroxyacyl-CoA = a (2E)-enoyl-CoA + H2O</text>
        <dbReference type="Rhea" id="RHEA:16105"/>
        <dbReference type="ChEBI" id="CHEBI:15377"/>
        <dbReference type="ChEBI" id="CHEBI:57318"/>
        <dbReference type="ChEBI" id="CHEBI:58856"/>
        <dbReference type="EC" id="4.2.1.17"/>
    </reaction>
</comment>
<dbReference type="InterPro" id="IPR001753">
    <property type="entry name" value="Enoyl-CoA_hydra/iso"/>
</dbReference>
<dbReference type="CDD" id="cd06558">
    <property type="entry name" value="crotonase-like"/>
    <property type="match status" value="1"/>
</dbReference>
<protein>
    <submittedName>
        <fullName evidence="21">Peroxisomal fatty acid beta-oxidation multifunctional protein AIM1</fullName>
    </submittedName>
</protein>
<keyword evidence="10" id="KW-0443">Lipid metabolism</keyword>
<evidence type="ECO:0000256" key="16">
    <source>
        <dbReference type="ARBA" id="ARBA00023709"/>
    </source>
</evidence>
<gene>
    <name evidence="21" type="primary">LOC113702934</name>
</gene>
<evidence type="ECO:0000256" key="3">
    <source>
        <dbReference type="ARBA" id="ARBA00004275"/>
    </source>
</evidence>
<evidence type="ECO:0000256" key="4">
    <source>
        <dbReference type="ARBA" id="ARBA00005005"/>
    </source>
</evidence>
<keyword evidence="9" id="KW-0520">NAD</keyword>
<dbReference type="SUPFAM" id="SSF51735">
    <property type="entry name" value="NAD(P)-binding Rossmann-fold domains"/>
    <property type="match status" value="1"/>
</dbReference>
<dbReference type="Pfam" id="PF00378">
    <property type="entry name" value="ECH_1"/>
    <property type="match status" value="1"/>
</dbReference>
<dbReference type="Gene3D" id="1.10.1040.50">
    <property type="match status" value="1"/>
</dbReference>